<evidence type="ECO:0000256" key="7">
    <source>
        <dbReference type="SAM" id="MobiDB-lite"/>
    </source>
</evidence>
<evidence type="ECO:0000313" key="10">
    <source>
        <dbReference type="EMBL" id="GAA4263672.1"/>
    </source>
</evidence>
<reference evidence="11" key="1">
    <citation type="journal article" date="2019" name="Int. J. Syst. Evol. Microbiol.">
        <title>The Global Catalogue of Microorganisms (GCM) 10K type strain sequencing project: providing services to taxonomists for standard genome sequencing and annotation.</title>
        <authorList>
            <consortium name="The Broad Institute Genomics Platform"/>
            <consortium name="The Broad Institute Genome Sequencing Center for Infectious Disease"/>
            <person name="Wu L."/>
            <person name="Ma J."/>
        </authorList>
    </citation>
    <scope>NUCLEOTIDE SEQUENCE [LARGE SCALE GENOMIC DNA]</scope>
    <source>
        <strain evidence="11">JCM 17441</strain>
    </source>
</reference>
<keyword evidence="11" id="KW-1185">Reference proteome</keyword>
<feature type="transmembrane region" description="Helical" evidence="8">
    <location>
        <begin position="39"/>
        <end position="66"/>
    </location>
</feature>
<proteinExistence type="inferred from homology"/>
<organism evidence="10 11">
    <name type="scientific">Dactylosporangium darangshiense</name>
    <dbReference type="NCBI Taxonomy" id="579108"/>
    <lineage>
        <taxon>Bacteria</taxon>
        <taxon>Bacillati</taxon>
        <taxon>Actinomycetota</taxon>
        <taxon>Actinomycetes</taxon>
        <taxon>Micromonosporales</taxon>
        <taxon>Micromonosporaceae</taxon>
        <taxon>Dactylosporangium</taxon>
    </lineage>
</organism>
<evidence type="ECO:0000256" key="4">
    <source>
        <dbReference type="ARBA" id="ARBA00022989"/>
    </source>
</evidence>
<dbReference type="EMBL" id="BAABAT010000076">
    <property type="protein sequence ID" value="GAA4263672.1"/>
    <property type="molecule type" value="Genomic_DNA"/>
</dbReference>
<dbReference type="InterPro" id="IPR050250">
    <property type="entry name" value="Macrolide_Exporter_MacB"/>
</dbReference>
<evidence type="ECO:0000256" key="3">
    <source>
        <dbReference type="ARBA" id="ARBA00022692"/>
    </source>
</evidence>
<sequence>MRAKLGRTANPEHPNEVRVERPSDALRVKEASDHTFTTLLLGLGLGAVALLVGGVGVANTVVISVLERCGEIGWRRALGATEGQIRVQFLTGGSYCRCWAGPAASCSASRSPPATR</sequence>
<evidence type="ECO:0000313" key="11">
    <source>
        <dbReference type="Proteomes" id="UP001500620"/>
    </source>
</evidence>
<keyword evidence="5 8" id="KW-0472">Membrane</keyword>
<keyword evidence="3 8" id="KW-0812">Transmembrane</keyword>
<dbReference type="InterPro" id="IPR003838">
    <property type="entry name" value="ABC3_permease_C"/>
</dbReference>
<dbReference type="PANTHER" id="PTHR30572">
    <property type="entry name" value="MEMBRANE COMPONENT OF TRANSPORTER-RELATED"/>
    <property type="match status" value="1"/>
</dbReference>
<comment type="subcellular location">
    <subcellularLocation>
        <location evidence="1">Cell membrane</location>
        <topology evidence="1">Multi-pass membrane protein</topology>
    </subcellularLocation>
</comment>
<evidence type="ECO:0000256" key="5">
    <source>
        <dbReference type="ARBA" id="ARBA00023136"/>
    </source>
</evidence>
<comment type="similarity">
    <text evidence="6">Belongs to the ABC-4 integral membrane protein family.</text>
</comment>
<evidence type="ECO:0000256" key="1">
    <source>
        <dbReference type="ARBA" id="ARBA00004651"/>
    </source>
</evidence>
<gene>
    <name evidence="10" type="ORF">GCM10022255_110340</name>
</gene>
<feature type="region of interest" description="Disordered" evidence="7">
    <location>
        <begin position="1"/>
        <end position="21"/>
    </location>
</feature>
<name>A0ABP8DUM5_9ACTN</name>
<comment type="caution">
    <text evidence="10">The sequence shown here is derived from an EMBL/GenBank/DDBJ whole genome shotgun (WGS) entry which is preliminary data.</text>
</comment>
<dbReference type="PANTHER" id="PTHR30572:SF4">
    <property type="entry name" value="ABC TRANSPORTER PERMEASE YTRF"/>
    <property type="match status" value="1"/>
</dbReference>
<protein>
    <recommendedName>
        <fullName evidence="9">ABC3 transporter permease C-terminal domain-containing protein</fullName>
    </recommendedName>
</protein>
<dbReference type="Proteomes" id="UP001500620">
    <property type="component" value="Unassembled WGS sequence"/>
</dbReference>
<feature type="domain" description="ABC3 transporter permease C-terminal" evidence="9">
    <location>
        <begin position="45"/>
        <end position="90"/>
    </location>
</feature>
<evidence type="ECO:0000256" key="2">
    <source>
        <dbReference type="ARBA" id="ARBA00022475"/>
    </source>
</evidence>
<evidence type="ECO:0000256" key="8">
    <source>
        <dbReference type="SAM" id="Phobius"/>
    </source>
</evidence>
<accession>A0ABP8DUM5</accession>
<dbReference type="Pfam" id="PF02687">
    <property type="entry name" value="FtsX"/>
    <property type="match status" value="1"/>
</dbReference>
<evidence type="ECO:0000259" key="9">
    <source>
        <dbReference type="Pfam" id="PF02687"/>
    </source>
</evidence>
<evidence type="ECO:0000256" key="6">
    <source>
        <dbReference type="ARBA" id="ARBA00038076"/>
    </source>
</evidence>
<keyword evidence="2" id="KW-1003">Cell membrane</keyword>
<dbReference type="RefSeq" id="WP_380138401.1">
    <property type="nucleotide sequence ID" value="NZ_BAABAT010000076.1"/>
</dbReference>
<keyword evidence="4 8" id="KW-1133">Transmembrane helix</keyword>